<accession>A0ABQ2A0G6</accession>
<dbReference type="EMBL" id="BMGY01000010">
    <property type="protein sequence ID" value="GGH83828.1"/>
    <property type="molecule type" value="Genomic_DNA"/>
</dbReference>
<reference evidence="3" key="1">
    <citation type="journal article" date="2019" name="Int. J. Syst. Evol. Microbiol.">
        <title>The Global Catalogue of Microorganisms (GCM) 10K type strain sequencing project: providing services to taxonomists for standard genome sequencing and annotation.</title>
        <authorList>
            <consortium name="The Broad Institute Genomics Platform"/>
            <consortium name="The Broad Institute Genome Sequencing Center for Infectious Disease"/>
            <person name="Wu L."/>
            <person name="Ma J."/>
        </authorList>
    </citation>
    <scope>NUCLEOTIDE SEQUENCE [LARGE SCALE GENOMIC DNA]</scope>
    <source>
        <strain evidence="3">CGMCC 1.14966</strain>
    </source>
</reference>
<proteinExistence type="predicted"/>
<dbReference type="Proteomes" id="UP000637774">
    <property type="component" value="Unassembled WGS sequence"/>
</dbReference>
<keyword evidence="1" id="KW-0472">Membrane</keyword>
<gene>
    <name evidence="2" type="ORF">GCM10011495_14330</name>
</gene>
<evidence type="ECO:0000256" key="1">
    <source>
        <dbReference type="SAM" id="Phobius"/>
    </source>
</evidence>
<keyword evidence="3" id="KW-1185">Reference proteome</keyword>
<comment type="caution">
    <text evidence="2">The sequence shown here is derived from an EMBL/GenBank/DDBJ whole genome shotgun (WGS) entry which is preliminary data.</text>
</comment>
<feature type="transmembrane region" description="Helical" evidence="1">
    <location>
        <begin position="30"/>
        <end position="54"/>
    </location>
</feature>
<evidence type="ECO:0000313" key="3">
    <source>
        <dbReference type="Proteomes" id="UP000637774"/>
    </source>
</evidence>
<feature type="transmembrane region" description="Helical" evidence="1">
    <location>
        <begin position="66"/>
        <end position="87"/>
    </location>
</feature>
<name>A0ABQ2A0G6_9BACT</name>
<protein>
    <submittedName>
        <fullName evidence="2">Uncharacterized protein</fullName>
    </submittedName>
</protein>
<dbReference type="RefSeq" id="WP_188561376.1">
    <property type="nucleotide sequence ID" value="NZ_BMGY01000010.1"/>
</dbReference>
<evidence type="ECO:0000313" key="2">
    <source>
        <dbReference type="EMBL" id="GGH83828.1"/>
    </source>
</evidence>
<keyword evidence="1" id="KW-1133">Transmembrane helix</keyword>
<feature type="transmembrane region" description="Helical" evidence="1">
    <location>
        <begin position="113"/>
        <end position="135"/>
    </location>
</feature>
<sequence>MFQQLFTSLYEAFLGLPEPAMLTNAFENSIFPGVGLATLFGIGLLGALFFYLVLNRLMTTPLYQTKHWLLFLLLFAVVAGGLAWFQAREVVYQVLSDKGVVIPAGSESAYSRYVLGFAFVNALFGAVFFVLWSFVVKGLSPNAKVTPVRWPN</sequence>
<keyword evidence="1" id="KW-0812">Transmembrane</keyword>
<organism evidence="2 3">
    <name type="scientific">Hymenobacter frigidus</name>
    <dbReference type="NCBI Taxonomy" id="1524095"/>
    <lineage>
        <taxon>Bacteria</taxon>
        <taxon>Pseudomonadati</taxon>
        <taxon>Bacteroidota</taxon>
        <taxon>Cytophagia</taxon>
        <taxon>Cytophagales</taxon>
        <taxon>Hymenobacteraceae</taxon>
        <taxon>Hymenobacter</taxon>
    </lineage>
</organism>